<evidence type="ECO:0000256" key="1">
    <source>
        <dbReference type="ARBA" id="ARBA00004141"/>
    </source>
</evidence>
<keyword evidence="5 8" id="KW-1133">Transmembrane helix</keyword>
<name>A0AAD5RP18_9PEZI</name>
<sequence>MRNGHPTIFLLAYAGYLIVGLGSISFHATLKYPMQLFDELSMIYTTCLMCFAATTHGKSTRVTVILGVSLIGVAAFITGYYHITKDPKFHQNAYGILTVSIVFWSLYVMEFELRPQLEKRMGPAVSASMFKEMRRMLAYGLTMFLSGYLIWNLDNWYCGYFLQWRNHVLLPWAILLEGHAWWHILTGIGGYYYITWWIWLNALLDGMEKHFKFVWPNMVTSFAEVVRVDHGGAKGK</sequence>
<evidence type="ECO:0000256" key="3">
    <source>
        <dbReference type="ARBA" id="ARBA00022692"/>
    </source>
</evidence>
<evidence type="ECO:0000256" key="4">
    <source>
        <dbReference type="ARBA" id="ARBA00022801"/>
    </source>
</evidence>
<keyword evidence="3 8" id="KW-0812">Transmembrane</keyword>
<protein>
    <submittedName>
        <fullName evidence="9">Ceramidase</fullName>
    </submittedName>
</protein>
<keyword evidence="4" id="KW-0378">Hydrolase</keyword>
<comment type="similarity">
    <text evidence="2">Belongs to the alkaline ceramidase family.</text>
</comment>
<evidence type="ECO:0000256" key="7">
    <source>
        <dbReference type="PIRSR" id="PIRSR608901-2"/>
    </source>
</evidence>
<evidence type="ECO:0000256" key="8">
    <source>
        <dbReference type="SAM" id="Phobius"/>
    </source>
</evidence>
<feature type="transmembrane region" description="Helical" evidence="8">
    <location>
        <begin position="93"/>
        <end position="111"/>
    </location>
</feature>
<accession>A0AAD5RP18</accession>
<keyword evidence="7" id="KW-0479">Metal-binding</keyword>
<dbReference type="GO" id="GO:0046514">
    <property type="term" value="P:ceramide catabolic process"/>
    <property type="evidence" value="ECO:0007669"/>
    <property type="project" value="TreeGrafter"/>
</dbReference>
<feature type="transmembrane region" description="Helical" evidence="8">
    <location>
        <begin position="7"/>
        <end position="30"/>
    </location>
</feature>
<evidence type="ECO:0000256" key="6">
    <source>
        <dbReference type="ARBA" id="ARBA00023136"/>
    </source>
</evidence>
<comment type="caution">
    <text evidence="9">The sequence shown here is derived from an EMBL/GenBank/DDBJ whole genome shotgun (WGS) entry which is preliminary data.</text>
</comment>
<feature type="transmembrane region" description="Helical" evidence="8">
    <location>
        <begin position="62"/>
        <end position="81"/>
    </location>
</feature>
<keyword evidence="7" id="KW-0862">Zinc</keyword>
<keyword evidence="6 8" id="KW-0472">Membrane</keyword>
<evidence type="ECO:0000313" key="9">
    <source>
        <dbReference type="EMBL" id="KAJ2899706.1"/>
    </source>
</evidence>
<gene>
    <name evidence="9" type="ORF">MKZ38_002899</name>
</gene>
<dbReference type="InterPro" id="IPR008901">
    <property type="entry name" value="ACER"/>
</dbReference>
<evidence type="ECO:0000313" key="10">
    <source>
        <dbReference type="Proteomes" id="UP001201980"/>
    </source>
</evidence>
<dbReference type="PANTHER" id="PTHR46187:SF3">
    <property type="entry name" value="ALKALINE CERAMIDASE 3"/>
    <property type="match status" value="1"/>
</dbReference>
<reference evidence="9" key="1">
    <citation type="submission" date="2022-07" db="EMBL/GenBank/DDBJ databases">
        <title>Draft genome sequence of Zalerion maritima ATCC 34329, a (micro)plastics degrading marine fungus.</title>
        <authorList>
            <person name="Paco A."/>
            <person name="Goncalves M.F.M."/>
            <person name="Rocha-Santos T.A.P."/>
            <person name="Alves A."/>
        </authorList>
    </citation>
    <scope>NUCLEOTIDE SEQUENCE</scope>
    <source>
        <strain evidence="9">ATCC 34329</strain>
    </source>
</reference>
<comment type="subcellular location">
    <subcellularLocation>
        <location evidence="1">Membrane</location>
        <topology evidence="1">Multi-pass membrane protein</topology>
    </subcellularLocation>
</comment>
<dbReference type="Proteomes" id="UP001201980">
    <property type="component" value="Unassembled WGS sequence"/>
</dbReference>
<dbReference type="Pfam" id="PF05875">
    <property type="entry name" value="Ceramidase"/>
    <property type="match status" value="1"/>
</dbReference>
<dbReference type="PANTHER" id="PTHR46187">
    <property type="entry name" value="ALKALINE CERAMIDASE 3"/>
    <property type="match status" value="1"/>
</dbReference>
<feature type="binding site" evidence="7">
    <location>
        <position position="27"/>
    </location>
    <ligand>
        <name>Zn(2+)</name>
        <dbReference type="ChEBI" id="CHEBI:29105"/>
        <note>catalytic</note>
    </ligand>
</feature>
<evidence type="ECO:0000256" key="5">
    <source>
        <dbReference type="ARBA" id="ARBA00022989"/>
    </source>
</evidence>
<feature type="binding site" evidence="7">
    <location>
        <position position="183"/>
    </location>
    <ligand>
        <name>Zn(2+)</name>
        <dbReference type="ChEBI" id="CHEBI:29105"/>
        <note>catalytic</note>
    </ligand>
</feature>
<dbReference type="GO" id="GO:0005789">
    <property type="term" value="C:endoplasmic reticulum membrane"/>
    <property type="evidence" value="ECO:0007669"/>
    <property type="project" value="TreeGrafter"/>
</dbReference>
<dbReference type="GO" id="GO:0046872">
    <property type="term" value="F:metal ion binding"/>
    <property type="evidence" value="ECO:0007669"/>
    <property type="project" value="UniProtKB-KW"/>
</dbReference>
<dbReference type="EMBL" id="JAKWBI020000190">
    <property type="protein sequence ID" value="KAJ2899706.1"/>
    <property type="molecule type" value="Genomic_DNA"/>
</dbReference>
<feature type="transmembrane region" description="Helical" evidence="8">
    <location>
        <begin position="36"/>
        <end position="55"/>
    </location>
</feature>
<dbReference type="GO" id="GO:0016811">
    <property type="term" value="F:hydrolase activity, acting on carbon-nitrogen (but not peptide) bonds, in linear amides"/>
    <property type="evidence" value="ECO:0007669"/>
    <property type="project" value="InterPro"/>
</dbReference>
<organism evidence="9 10">
    <name type="scientific">Zalerion maritima</name>
    <dbReference type="NCBI Taxonomy" id="339359"/>
    <lineage>
        <taxon>Eukaryota</taxon>
        <taxon>Fungi</taxon>
        <taxon>Dikarya</taxon>
        <taxon>Ascomycota</taxon>
        <taxon>Pezizomycotina</taxon>
        <taxon>Sordariomycetes</taxon>
        <taxon>Lulworthiomycetidae</taxon>
        <taxon>Lulworthiales</taxon>
        <taxon>Lulworthiaceae</taxon>
        <taxon>Zalerion</taxon>
    </lineage>
</organism>
<keyword evidence="10" id="KW-1185">Reference proteome</keyword>
<feature type="transmembrane region" description="Helical" evidence="8">
    <location>
        <begin position="136"/>
        <end position="153"/>
    </location>
</feature>
<dbReference type="AlphaFoldDB" id="A0AAD5RP18"/>
<feature type="transmembrane region" description="Helical" evidence="8">
    <location>
        <begin position="180"/>
        <end position="204"/>
    </location>
</feature>
<feature type="binding site" evidence="7">
    <location>
        <position position="179"/>
    </location>
    <ligand>
        <name>Zn(2+)</name>
        <dbReference type="ChEBI" id="CHEBI:29105"/>
        <note>catalytic</note>
    </ligand>
</feature>
<dbReference type="GO" id="GO:0046513">
    <property type="term" value="P:ceramide biosynthetic process"/>
    <property type="evidence" value="ECO:0007669"/>
    <property type="project" value="TreeGrafter"/>
</dbReference>
<comment type="cofactor">
    <cofactor evidence="7">
        <name>Zn(2+)</name>
        <dbReference type="ChEBI" id="CHEBI:29105"/>
    </cofactor>
</comment>
<evidence type="ECO:0000256" key="2">
    <source>
        <dbReference type="ARBA" id="ARBA00009780"/>
    </source>
</evidence>
<proteinExistence type="inferred from homology"/>